<dbReference type="Pfam" id="PF08570">
    <property type="entry name" value="DUF1761"/>
    <property type="match status" value="1"/>
</dbReference>
<feature type="transmembrane region" description="Helical" evidence="1">
    <location>
        <begin position="109"/>
        <end position="130"/>
    </location>
</feature>
<proteinExistence type="predicted"/>
<dbReference type="RefSeq" id="WP_150446162.1">
    <property type="nucleotide sequence ID" value="NZ_VYQE01000004.1"/>
</dbReference>
<keyword evidence="3" id="KW-1185">Reference proteome</keyword>
<reference evidence="2 3" key="1">
    <citation type="submission" date="2019-09" db="EMBL/GenBank/DDBJ databases">
        <authorList>
            <person name="Park J.-S."/>
            <person name="Choi H.-J."/>
        </authorList>
    </citation>
    <scope>NUCLEOTIDE SEQUENCE [LARGE SCALE GENOMIC DNA]</scope>
    <source>
        <strain evidence="2 3">176SS1-4</strain>
    </source>
</reference>
<keyword evidence="1" id="KW-1133">Transmembrane helix</keyword>
<evidence type="ECO:0000313" key="3">
    <source>
        <dbReference type="Proteomes" id="UP000326554"/>
    </source>
</evidence>
<name>A0A5J5GHD0_9RHOB</name>
<keyword evidence="1" id="KW-0812">Transmembrane</keyword>
<gene>
    <name evidence="2" type="ORF">F3S47_13320</name>
</gene>
<dbReference type="InterPro" id="IPR013879">
    <property type="entry name" value="DUF1761"/>
</dbReference>
<accession>A0A5J5GHD0</accession>
<feature type="transmembrane region" description="Helical" evidence="1">
    <location>
        <begin position="77"/>
        <end position="97"/>
    </location>
</feature>
<organism evidence="2 3">
    <name type="scientific">Histidinibacterium aquaticum</name>
    <dbReference type="NCBI Taxonomy" id="2613962"/>
    <lineage>
        <taxon>Bacteria</taxon>
        <taxon>Pseudomonadati</taxon>
        <taxon>Pseudomonadota</taxon>
        <taxon>Alphaproteobacteria</taxon>
        <taxon>Rhodobacterales</taxon>
        <taxon>Paracoccaceae</taxon>
        <taxon>Histidinibacterium</taxon>
    </lineage>
</organism>
<feature type="transmembrane region" description="Helical" evidence="1">
    <location>
        <begin position="48"/>
        <end position="65"/>
    </location>
</feature>
<evidence type="ECO:0000313" key="2">
    <source>
        <dbReference type="EMBL" id="KAA9007143.1"/>
    </source>
</evidence>
<protein>
    <submittedName>
        <fullName evidence="2">DUF1761 domain-containing protein</fullName>
    </submittedName>
</protein>
<dbReference type="EMBL" id="VYQE01000004">
    <property type="protein sequence ID" value="KAA9007143.1"/>
    <property type="molecule type" value="Genomic_DNA"/>
</dbReference>
<comment type="caution">
    <text evidence="2">The sequence shown here is derived from an EMBL/GenBank/DDBJ whole genome shotgun (WGS) entry which is preliminary data.</text>
</comment>
<dbReference type="Proteomes" id="UP000326554">
    <property type="component" value="Unassembled WGS sequence"/>
</dbReference>
<dbReference type="AlphaFoldDB" id="A0A5J5GHD0"/>
<evidence type="ECO:0000256" key="1">
    <source>
        <dbReference type="SAM" id="Phobius"/>
    </source>
</evidence>
<keyword evidence="1" id="KW-0472">Membrane</keyword>
<sequence>MGFVSVIAAAAAAFVFGAVWYGFLSKPWMEAASVPSDEKGRPANSSSPVPYVTSAVCILVVTIMMRHTFATSGIETLGAGFVGGLGIGAFFITPWIVLNNGYAMRPPVLSAIDGGYATIGCGLAGLVLVLF</sequence>